<evidence type="ECO:0000313" key="2">
    <source>
        <dbReference type="EMBL" id="ACM40890.1"/>
    </source>
</evidence>
<reference evidence="2" key="1">
    <citation type="journal article" date="2009" name="Insect Mol. Biol.">
        <title>Identification and isolation of cDNA clones encoding the abundant secreted proteins in the saliva proteome of Culicoides nubeculosus.</title>
        <authorList>
            <person name="Russell C.L."/>
            <person name="Heesom K.J."/>
            <person name="Arthur C.J."/>
            <person name="Helps C.R."/>
            <person name="Mellor P.S."/>
            <person name="Day M.J."/>
            <person name="Torsteinsdottir S."/>
            <person name="Bjoernsdottir T.S."/>
            <person name="Wilson A.D."/>
        </authorList>
    </citation>
    <scope>NUCLEOTIDE SEQUENCE</scope>
    <source>
        <tissue evidence="2">Salivary gland</tissue>
    </source>
</reference>
<dbReference type="AlphaFoldDB" id="B9URJ3"/>
<keyword evidence="1" id="KW-0732">Signal</keyword>
<protein>
    <submittedName>
        <fullName evidence="2">Secreted salivary protein</fullName>
    </submittedName>
</protein>
<accession>B9URJ3</accession>
<feature type="chain" id="PRO_5002892779" evidence="1">
    <location>
        <begin position="20"/>
        <end position="137"/>
    </location>
</feature>
<proteinExistence type="evidence at transcript level"/>
<sequence length="137" mass="15680">MSKLLICTTLLFVISLTNGQIANCRICTPENKCLVPDENGNLKAKLNSNYIWRFTQFKRIQSIKDEKIFNLCGLDNKKIGIFTAEKYEGDDCEWTLSGMENQLFAIKNVQYKSYVAVIKGQDGTELSEIPDQWKLQC</sequence>
<organism evidence="2">
    <name type="scientific">Culicoides nubeculosus</name>
    <name type="common">Biting midge</name>
    <dbReference type="NCBI Taxonomy" id="144565"/>
    <lineage>
        <taxon>Eukaryota</taxon>
        <taxon>Metazoa</taxon>
        <taxon>Ecdysozoa</taxon>
        <taxon>Arthropoda</taxon>
        <taxon>Hexapoda</taxon>
        <taxon>Insecta</taxon>
        <taxon>Pterygota</taxon>
        <taxon>Neoptera</taxon>
        <taxon>Endopterygota</taxon>
        <taxon>Diptera</taxon>
        <taxon>Nematocera</taxon>
        <taxon>Chironomoidea</taxon>
        <taxon>Ceratopogonidae</taxon>
        <taxon>Ceratopogoninae</taxon>
        <taxon>Culicoides</taxon>
        <taxon>Monoculicoides</taxon>
    </lineage>
</organism>
<name>B9URJ3_CULNU</name>
<feature type="signal peptide" evidence="1">
    <location>
        <begin position="1"/>
        <end position="19"/>
    </location>
</feature>
<evidence type="ECO:0000256" key="1">
    <source>
        <dbReference type="SAM" id="SignalP"/>
    </source>
</evidence>
<dbReference type="EMBL" id="EU978901">
    <property type="protein sequence ID" value="ACM40890.1"/>
    <property type="molecule type" value="mRNA"/>
</dbReference>